<dbReference type="PANTHER" id="PTHR23092">
    <property type="entry name" value="POLY(A) RNA POLYMERASE"/>
    <property type="match status" value="1"/>
</dbReference>
<dbReference type="EC" id="2.7.7.19" evidence="3"/>
<feature type="compositionally biased region" description="Polar residues" evidence="8">
    <location>
        <begin position="670"/>
        <end position="682"/>
    </location>
</feature>
<comment type="caution">
    <text evidence="11">The sequence shown here is derived from an EMBL/GenBank/DDBJ whole genome shotgun (WGS) entry which is preliminary data.</text>
</comment>
<dbReference type="GO" id="GO:0003729">
    <property type="term" value="F:mRNA binding"/>
    <property type="evidence" value="ECO:0007669"/>
    <property type="project" value="TreeGrafter"/>
</dbReference>
<feature type="compositionally biased region" description="Acidic residues" evidence="8">
    <location>
        <begin position="222"/>
        <end position="245"/>
    </location>
</feature>
<evidence type="ECO:0000313" key="12">
    <source>
        <dbReference type="EMBL" id="OUT21554.1"/>
    </source>
</evidence>
<dbReference type="Pfam" id="PF03828">
    <property type="entry name" value="PAP_assoc"/>
    <property type="match status" value="1"/>
</dbReference>
<dbReference type="EMBL" id="NHMM01000005">
    <property type="protein sequence ID" value="OUT21554.1"/>
    <property type="molecule type" value="Genomic_DNA"/>
</dbReference>
<dbReference type="SUPFAM" id="SSF81631">
    <property type="entry name" value="PAP/OAS1 substrate-binding domain"/>
    <property type="match status" value="1"/>
</dbReference>
<dbReference type="FunFam" id="1.10.1410.10:FF:000003">
    <property type="entry name" value="non-canonical poly(A) RNA polymerase PAPD7"/>
    <property type="match status" value="1"/>
</dbReference>
<evidence type="ECO:0000256" key="1">
    <source>
        <dbReference type="ARBA" id="ARBA00001936"/>
    </source>
</evidence>
<dbReference type="GO" id="GO:0043634">
    <property type="term" value="P:polyadenylation-dependent ncRNA catabolic process"/>
    <property type="evidence" value="ECO:0007669"/>
    <property type="project" value="TreeGrafter"/>
</dbReference>
<dbReference type="CDD" id="cd05402">
    <property type="entry name" value="NT_PAP_TUTase"/>
    <property type="match status" value="1"/>
</dbReference>
<dbReference type="GO" id="GO:0071038">
    <property type="term" value="P:TRAMP-dependent tRNA surveillance pathway"/>
    <property type="evidence" value="ECO:0007669"/>
    <property type="project" value="UniProtKB-ARBA"/>
</dbReference>
<gene>
    <name evidence="12" type="ORF">CAS74_003675</name>
    <name evidence="11" type="ORF">JL09_g1022</name>
</gene>
<name>A0A099P451_PICKU</name>
<dbReference type="GO" id="GO:0071037">
    <property type="term" value="P:nuclear polyadenylation-dependent snRNA catabolic process"/>
    <property type="evidence" value="ECO:0007669"/>
    <property type="project" value="UniProtKB-ARBA"/>
</dbReference>
<dbReference type="HOGENOM" id="CLU_013572_5_0_1"/>
<evidence type="ECO:0000313" key="14">
    <source>
        <dbReference type="Proteomes" id="UP000195871"/>
    </source>
</evidence>
<dbReference type="InterPro" id="IPR045862">
    <property type="entry name" value="Trf4-like"/>
</dbReference>
<protein>
    <recommendedName>
        <fullName evidence="3">polynucleotide adenylyltransferase</fullName>
        <ecNumber evidence="3">2.7.7.19</ecNumber>
    </recommendedName>
</protein>
<dbReference type="Pfam" id="PF22600">
    <property type="entry name" value="MTPAP-like_central"/>
    <property type="match status" value="1"/>
</dbReference>
<evidence type="ECO:0000259" key="10">
    <source>
        <dbReference type="Pfam" id="PF22600"/>
    </source>
</evidence>
<evidence type="ECO:0000256" key="6">
    <source>
        <dbReference type="ARBA" id="ARBA00022842"/>
    </source>
</evidence>
<keyword evidence="6" id="KW-0460">Magnesium</keyword>
<comment type="similarity">
    <text evidence="2">Belongs to the DNA polymerase type-B-like family.</text>
</comment>
<reference evidence="12 14" key="3">
    <citation type="submission" date="2017-05" db="EMBL/GenBank/DDBJ databases">
        <title>The Genome Sequence of Candida krusei Ckrusei653.</title>
        <authorList>
            <person name="Cuomo C."/>
            <person name="Forche A."/>
            <person name="Young S."/>
            <person name="Abouelleil A."/>
            <person name="Cao P."/>
            <person name="Chapman S."/>
            <person name="Cusick C."/>
            <person name="Shea T."/>
            <person name="Nusbaum C."/>
            <person name="Birren B."/>
        </authorList>
    </citation>
    <scope>NUCLEOTIDE SEQUENCE [LARGE SCALE GENOMIC DNA]</scope>
    <source>
        <strain evidence="12 14">Ckrusei653</strain>
    </source>
</reference>
<dbReference type="FunFam" id="3.30.460.10:FF:000006">
    <property type="entry name" value="non-canonical poly(A) RNA polymerase PAPD5"/>
    <property type="match status" value="1"/>
</dbReference>
<dbReference type="GO" id="GO:0046872">
    <property type="term" value="F:metal ion binding"/>
    <property type="evidence" value="ECO:0007669"/>
    <property type="project" value="UniProtKB-KW"/>
</dbReference>
<keyword evidence="5" id="KW-0479">Metal-binding</keyword>
<feature type="compositionally biased region" description="Polar residues" evidence="8">
    <location>
        <begin position="246"/>
        <end position="257"/>
    </location>
</feature>
<feature type="region of interest" description="Disordered" evidence="8">
    <location>
        <begin position="222"/>
        <end position="257"/>
    </location>
</feature>
<dbReference type="Proteomes" id="UP000195871">
    <property type="component" value="Unassembled WGS sequence"/>
</dbReference>
<dbReference type="InterPro" id="IPR054708">
    <property type="entry name" value="MTPAP-like_central"/>
</dbReference>
<evidence type="ECO:0000256" key="4">
    <source>
        <dbReference type="ARBA" id="ARBA00022679"/>
    </source>
</evidence>
<feature type="compositionally biased region" description="Basic and acidic residues" evidence="8">
    <location>
        <begin position="28"/>
        <end position="38"/>
    </location>
</feature>
<dbReference type="GO" id="GO:0071051">
    <property type="term" value="P:poly(A)-dependent snoRNA 3'-end processing"/>
    <property type="evidence" value="ECO:0007669"/>
    <property type="project" value="UniProtKB-ARBA"/>
</dbReference>
<feature type="region of interest" description="Disordered" evidence="8">
    <location>
        <begin position="1"/>
        <end position="210"/>
    </location>
</feature>
<feature type="region of interest" description="Disordered" evidence="8">
    <location>
        <begin position="670"/>
        <end position="734"/>
    </location>
</feature>
<sequence>MGNTNIGSTKRVNTNKASKKAKSNNKAEPGKSKIEKSISRSTNKSKNRGDSSFHGEPKVKKSKNGNGDNTLGFVPQRKSKKAKIKDRKSKGREVIDSQTKSKNTFDILDNEKDVKNSAIREHKVNSNDKSDDDEDDDDEIIEVSEASDSDAETTGSMNENQEIVNPDKDIVLDDNDNSDGSEIVELPSNSDDEELQPPRKMQKTEQSSMNDDFIAFDFSADEDEDDIQNDDEGNETNDEYSDENEYLSNDEGSYHSTNIKHKAGQINDEFPWIRNSDHSKEREISDWLTSEIKDFLNYIAPSAEEIQSRNNLVENLKSHIKSIWPDAELHCFGSFATDLYLPGSDIDCVVTSKRRRYDNKSSLYQLTSYIRNHGLGVEVTPIAKAKVPIIKFVDPKTRIHIDISFERSNGLDAAKLIIKWLKTTPGLRELVLIVKQFLAVRKLNEVHVGGLGGFSIICLCYSFLKLHPRLSTNDIDAQENIGCLLIEFFELYGYNFGYDKVALAFASETEPIYVSKSSNPDLMGRNPFSLAIQDPHDPSNNISRGSFNLRDIKRAFGGAFELLVNRCYDLHHATYKERLGQSILGGIIKYKGKQRDFNDARGSIKNVAFHAANNDARKPLLKKTGVLPPLPTEKAGIDPSEYYISDSFYSEDEHEADDRGKFEKIFENSQKSKNNKATQQKAQDFLDIKDSGEDEDEAYTPQIETKKEPDFSDSDDDYDPSKDSSSNPSAVSAVQKRDFWAKKAGF</sequence>
<dbReference type="GO" id="GO:0071035">
    <property type="term" value="P:nuclear polyadenylation-dependent rRNA catabolic process"/>
    <property type="evidence" value="ECO:0007669"/>
    <property type="project" value="UniProtKB-ARBA"/>
</dbReference>
<feature type="domain" description="Poly(A) RNA polymerase mitochondrial-like central palm" evidence="10">
    <location>
        <begin position="288"/>
        <end position="418"/>
    </location>
</feature>
<organism evidence="11 13">
    <name type="scientific">Pichia kudriavzevii</name>
    <name type="common">Yeast</name>
    <name type="synonym">Issatchenkia orientalis</name>
    <dbReference type="NCBI Taxonomy" id="4909"/>
    <lineage>
        <taxon>Eukaryota</taxon>
        <taxon>Fungi</taxon>
        <taxon>Dikarya</taxon>
        <taxon>Ascomycota</taxon>
        <taxon>Saccharomycotina</taxon>
        <taxon>Pichiomycetes</taxon>
        <taxon>Pichiales</taxon>
        <taxon>Pichiaceae</taxon>
        <taxon>Pichia</taxon>
    </lineage>
</organism>
<dbReference type="VEuPathDB" id="FungiDB:C5L36_0B05780"/>
<dbReference type="InterPro" id="IPR002058">
    <property type="entry name" value="PAP_assoc"/>
</dbReference>
<reference evidence="13" key="1">
    <citation type="journal article" date="2014" name="Microb. Cell Fact.">
        <title>Exploiting Issatchenkia orientalis SD108 for succinic acid production.</title>
        <authorList>
            <person name="Xiao H."/>
            <person name="Shao Z."/>
            <person name="Jiang Y."/>
            <person name="Dole S."/>
            <person name="Zhao H."/>
        </authorList>
    </citation>
    <scope>NUCLEOTIDE SEQUENCE [LARGE SCALE GENOMIC DNA]</scope>
    <source>
        <strain evidence="13">SD108</strain>
    </source>
</reference>
<evidence type="ECO:0000256" key="3">
    <source>
        <dbReference type="ARBA" id="ARBA00012388"/>
    </source>
</evidence>
<proteinExistence type="inferred from homology"/>
<dbReference type="GO" id="GO:0071036">
    <property type="term" value="P:nuclear polyadenylation-dependent snoRNA catabolic process"/>
    <property type="evidence" value="ECO:0007669"/>
    <property type="project" value="UniProtKB-ARBA"/>
</dbReference>
<dbReference type="eggNOG" id="KOG1906">
    <property type="taxonomic scope" value="Eukaryota"/>
</dbReference>
<evidence type="ECO:0000256" key="8">
    <source>
        <dbReference type="SAM" id="MobiDB-lite"/>
    </source>
</evidence>
<dbReference type="GO" id="GO:0031499">
    <property type="term" value="C:TRAMP complex"/>
    <property type="evidence" value="ECO:0007669"/>
    <property type="project" value="TreeGrafter"/>
</dbReference>
<feature type="compositionally biased region" description="Basic and acidic residues" evidence="8">
    <location>
        <begin position="47"/>
        <end position="59"/>
    </location>
</feature>
<evidence type="ECO:0000259" key="9">
    <source>
        <dbReference type="Pfam" id="PF03828"/>
    </source>
</evidence>
<evidence type="ECO:0000256" key="7">
    <source>
        <dbReference type="ARBA" id="ARBA00048830"/>
    </source>
</evidence>
<dbReference type="AlphaFoldDB" id="A0A099P451"/>
<comment type="catalytic activity">
    <reaction evidence="7">
        <text>RNA(n) + ATP = RNA(n)-3'-adenine ribonucleotide + diphosphate</text>
        <dbReference type="Rhea" id="RHEA:11332"/>
        <dbReference type="Rhea" id="RHEA-COMP:14527"/>
        <dbReference type="Rhea" id="RHEA-COMP:17347"/>
        <dbReference type="ChEBI" id="CHEBI:30616"/>
        <dbReference type="ChEBI" id="CHEBI:33019"/>
        <dbReference type="ChEBI" id="CHEBI:140395"/>
        <dbReference type="ChEBI" id="CHEBI:173115"/>
        <dbReference type="EC" id="2.7.7.19"/>
    </reaction>
</comment>
<dbReference type="Gene3D" id="1.10.1410.10">
    <property type="match status" value="1"/>
</dbReference>
<feature type="compositionally biased region" description="Basic residues" evidence="8">
    <location>
        <begin position="77"/>
        <end position="90"/>
    </location>
</feature>
<dbReference type="InterPro" id="IPR043519">
    <property type="entry name" value="NT_sf"/>
</dbReference>
<evidence type="ECO:0000256" key="5">
    <source>
        <dbReference type="ARBA" id="ARBA00022723"/>
    </source>
</evidence>
<reference evidence="11" key="2">
    <citation type="submission" date="2014-08" db="EMBL/GenBank/DDBJ databases">
        <title>Exploiting Issatchenkia orientalis SD108 for Succinic Acid Production.</title>
        <authorList>
            <person name="Xiao H."/>
            <person name="Shao Z."/>
            <person name="Jiang Y."/>
            <person name="Dole S."/>
            <person name="Zhao H."/>
        </authorList>
    </citation>
    <scope>NUCLEOTIDE SEQUENCE [LARGE SCALE GENOMIC DNA]</scope>
    <source>
        <strain evidence="11">SD108</strain>
    </source>
</reference>
<dbReference type="Proteomes" id="UP000029867">
    <property type="component" value="Unassembled WGS sequence"/>
</dbReference>
<feature type="compositionally biased region" description="Acidic residues" evidence="8">
    <location>
        <begin position="130"/>
        <end position="151"/>
    </location>
</feature>
<dbReference type="SUPFAM" id="SSF81301">
    <property type="entry name" value="Nucleotidyltransferase"/>
    <property type="match status" value="1"/>
</dbReference>
<dbReference type="Gene3D" id="3.30.460.10">
    <property type="entry name" value="Beta Polymerase, domain 2"/>
    <property type="match status" value="1"/>
</dbReference>
<accession>A0A099P451</accession>
<dbReference type="GO" id="GO:0071044">
    <property type="term" value="P:histone mRNA catabolic process"/>
    <property type="evidence" value="ECO:0007669"/>
    <property type="project" value="UniProtKB-ARBA"/>
</dbReference>
<evidence type="ECO:0000256" key="2">
    <source>
        <dbReference type="ARBA" id="ARBA00008593"/>
    </source>
</evidence>
<comment type="cofactor">
    <cofactor evidence="1">
        <name>Mn(2+)</name>
        <dbReference type="ChEBI" id="CHEBI:29035"/>
    </cofactor>
</comment>
<dbReference type="EMBL" id="JQFK01000006">
    <property type="protein sequence ID" value="KGK39730.1"/>
    <property type="molecule type" value="Genomic_DNA"/>
</dbReference>
<keyword evidence="4" id="KW-0808">Transferase</keyword>
<dbReference type="GO" id="GO:1990817">
    <property type="term" value="F:poly(A) RNA polymerase activity"/>
    <property type="evidence" value="ECO:0007669"/>
    <property type="project" value="UniProtKB-EC"/>
</dbReference>
<feature type="domain" description="PAP-associated" evidence="9">
    <location>
        <begin position="480"/>
        <end position="540"/>
    </location>
</feature>
<dbReference type="GO" id="GO:0005730">
    <property type="term" value="C:nucleolus"/>
    <property type="evidence" value="ECO:0007669"/>
    <property type="project" value="TreeGrafter"/>
</dbReference>
<dbReference type="GO" id="GO:0071039">
    <property type="term" value="P:nuclear polyadenylation-dependent CUT catabolic process"/>
    <property type="evidence" value="ECO:0007669"/>
    <property type="project" value="UniProtKB-ARBA"/>
</dbReference>
<feature type="compositionally biased region" description="Polar residues" evidence="8">
    <location>
        <begin position="152"/>
        <end position="163"/>
    </location>
</feature>
<feature type="compositionally biased region" description="Basic and acidic residues" evidence="8">
    <location>
        <begin position="109"/>
        <end position="129"/>
    </location>
</feature>
<evidence type="ECO:0000313" key="11">
    <source>
        <dbReference type="EMBL" id="KGK39730.1"/>
    </source>
</evidence>
<dbReference type="PANTHER" id="PTHR23092:SF15">
    <property type="entry name" value="INACTIVE NON-CANONICAL POLY(A) RNA POLYMERASE PROTEIN TRF4-2-RELATED"/>
    <property type="match status" value="1"/>
</dbReference>
<evidence type="ECO:0000313" key="13">
    <source>
        <dbReference type="Proteomes" id="UP000029867"/>
    </source>
</evidence>
<feature type="compositionally biased region" description="Polar residues" evidence="8">
    <location>
        <begin position="1"/>
        <end position="14"/>
    </location>
</feature>
<dbReference type="GO" id="GO:0071042">
    <property type="term" value="P:nuclear polyadenylation-dependent mRNA catabolic process"/>
    <property type="evidence" value="ECO:0007669"/>
    <property type="project" value="UniProtKB-ARBA"/>
</dbReference>
<dbReference type="GO" id="GO:0034475">
    <property type="term" value="P:U4 snRNA 3'-end processing"/>
    <property type="evidence" value="ECO:0007669"/>
    <property type="project" value="UniProtKB-ARBA"/>
</dbReference>